<keyword evidence="1" id="KW-1133">Transmembrane helix</keyword>
<dbReference type="Proteomes" id="UP001518990">
    <property type="component" value="Unassembled WGS sequence"/>
</dbReference>
<comment type="caution">
    <text evidence="2">The sequence shown here is derived from an EMBL/GenBank/DDBJ whole genome shotgun (WGS) entry which is preliminary data.</text>
</comment>
<keyword evidence="1" id="KW-0472">Membrane</keyword>
<evidence type="ECO:0000256" key="1">
    <source>
        <dbReference type="SAM" id="Phobius"/>
    </source>
</evidence>
<gene>
    <name evidence="2" type="ORF">IAI60_05545</name>
</gene>
<keyword evidence="3" id="KW-1185">Reference proteome</keyword>
<accession>A0ABS3K9C9</accession>
<protein>
    <submittedName>
        <fullName evidence="2">Uncharacterized protein</fullName>
    </submittedName>
</protein>
<evidence type="ECO:0000313" key="3">
    <source>
        <dbReference type="Proteomes" id="UP001518990"/>
    </source>
</evidence>
<sequence>MFLFLITALVLLGLLVAIPVWMGTEFDQMPFATIGVLVIGVLLSAIWGRTPKE</sequence>
<feature type="transmembrane region" description="Helical" evidence="1">
    <location>
        <begin position="29"/>
        <end position="48"/>
    </location>
</feature>
<keyword evidence="1" id="KW-0812">Transmembrane</keyword>
<name>A0ABS3K9C9_9PROT</name>
<organism evidence="2 3">
    <name type="scientific">Roseomonas marmotae</name>
    <dbReference type="NCBI Taxonomy" id="2768161"/>
    <lineage>
        <taxon>Bacteria</taxon>
        <taxon>Pseudomonadati</taxon>
        <taxon>Pseudomonadota</taxon>
        <taxon>Alphaproteobacteria</taxon>
        <taxon>Acetobacterales</taxon>
        <taxon>Roseomonadaceae</taxon>
        <taxon>Roseomonas</taxon>
    </lineage>
</organism>
<dbReference type="EMBL" id="JACTNF010000004">
    <property type="protein sequence ID" value="MBO1074066.1"/>
    <property type="molecule type" value="Genomic_DNA"/>
</dbReference>
<proteinExistence type="predicted"/>
<reference evidence="2 3" key="1">
    <citation type="submission" date="2020-09" db="EMBL/GenBank/DDBJ databases">
        <title>Roseomonas.</title>
        <authorList>
            <person name="Zhu W."/>
        </authorList>
    </citation>
    <scope>NUCLEOTIDE SEQUENCE [LARGE SCALE GENOMIC DNA]</scope>
    <source>
        <strain evidence="2 3">1311</strain>
    </source>
</reference>
<evidence type="ECO:0000313" key="2">
    <source>
        <dbReference type="EMBL" id="MBO1074066.1"/>
    </source>
</evidence>
<dbReference type="RefSeq" id="WP_207445655.1">
    <property type="nucleotide sequence ID" value="NZ_CP061091.1"/>
</dbReference>